<dbReference type="SMART" id="SM00248">
    <property type="entry name" value="ANK"/>
    <property type="match status" value="11"/>
</dbReference>
<dbReference type="PROSITE" id="PS50088">
    <property type="entry name" value="ANK_REPEAT"/>
    <property type="match status" value="5"/>
</dbReference>
<dbReference type="PANTHER" id="PTHR24123">
    <property type="entry name" value="ANKYRIN REPEAT-CONTAINING"/>
    <property type="match status" value="1"/>
</dbReference>
<reference evidence="5" key="1">
    <citation type="submission" date="2025-08" db="UniProtKB">
        <authorList>
            <consortium name="RefSeq"/>
        </authorList>
    </citation>
    <scope>IDENTIFICATION</scope>
    <source>
        <tissue evidence="5">Whole organism</tissue>
    </source>
</reference>
<dbReference type="Pfam" id="PF12796">
    <property type="entry name" value="Ank_2"/>
    <property type="match status" value="4"/>
</dbReference>
<evidence type="ECO:0000256" key="2">
    <source>
        <dbReference type="ARBA" id="ARBA00023043"/>
    </source>
</evidence>
<organism evidence="4 5">
    <name type="scientific">Frankliniella occidentalis</name>
    <name type="common">Western flower thrips</name>
    <name type="synonym">Euthrips occidentalis</name>
    <dbReference type="NCBI Taxonomy" id="133901"/>
    <lineage>
        <taxon>Eukaryota</taxon>
        <taxon>Metazoa</taxon>
        <taxon>Ecdysozoa</taxon>
        <taxon>Arthropoda</taxon>
        <taxon>Hexapoda</taxon>
        <taxon>Insecta</taxon>
        <taxon>Pterygota</taxon>
        <taxon>Neoptera</taxon>
        <taxon>Paraneoptera</taxon>
        <taxon>Thysanoptera</taxon>
        <taxon>Terebrantia</taxon>
        <taxon>Thripoidea</taxon>
        <taxon>Thripidae</taxon>
        <taxon>Frankliniella</taxon>
    </lineage>
</organism>
<dbReference type="OrthoDB" id="7696926at2759"/>
<dbReference type="SUPFAM" id="SSF48403">
    <property type="entry name" value="Ankyrin repeat"/>
    <property type="match status" value="2"/>
</dbReference>
<dbReference type="PANTHER" id="PTHR24123:SF33">
    <property type="entry name" value="PROTEIN HOS4"/>
    <property type="match status" value="1"/>
</dbReference>
<proteinExistence type="predicted"/>
<evidence type="ECO:0000256" key="3">
    <source>
        <dbReference type="PROSITE-ProRule" id="PRU00023"/>
    </source>
</evidence>
<keyword evidence="1" id="KW-0677">Repeat</keyword>
<gene>
    <name evidence="5" type="primary">LOC113216304</name>
</gene>
<evidence type="ECO:0000313" key="5">
    <source>
        <dbReference type="RefSeq" id="XP_052122712.1"/>
    </source>
</evidence>
<feature type="repeat" description="ANK" evidence="3">
    <location>
        <begin position="840"/>
        <end position="872"/>
    </location>
</feature>
<protein>
    <submittedName>
        <fullName evidence="5">Uncharacterized protein LOC113216304</fullName>
    </submittedName>
</protein>
<sequence>MGLSEIRHLNHKGADNLFELIVSRPRVRQSRNRRHPSTITEYISSSTASSKMAAQDPAAWLRSHREPSARNLLKVTLRLRSGRGQPNSKDLSGALLETMRLNNVNQFREILSSVADDRLKEDSLTAAWRKARAGGLPLNEEMEQNAVHAMVQLRYKLSQGALQYSSRPLAWKALWSLVDQLLDDAGKLLILLERNPEEADETVMLAMRSALAIRALKGYFRRSYDEQVPWEEIEYLLALFVEAQTRYSTLAFLVTGTDRITTHLKFFLEKVDELRKKYHDRPDCEDAMKEMKQPIGERSQVRAQVDVDQRMAAITEDFVLLRDWHSLGELVDALKTAIDALQLSETDWKEWGWLALQRSLFLAGEKMKNTSGSPNLSSHYVQFVELAVAEGIRKVLCNGIRDTQEHSPSGTNADALTMSVLESKEERQRLVEDLKRVLKTVSTMLLEAEYELEKKRRNYLDAWQTMRVKASQRKAKADAGDLVYSEVESILEWENKTKNVSDITKLIDELRTMASNRRYIEVIPSLKKDLISRESKHFNEILYAAVAKHCPQHIQRILQLLEWRCAQSLRIYQDDLNKAFSTGVGDSGTASSRAVGRAVSALKAIEDCEQSVKCYAVEGGLQALASRWHKDDHTPPLLELYSPSLFGRNLRNHLNHDDLAVRLCFPTSMELSSLWTLVKDGGVSVSGGAEPRRTSIEPTDENTALLRLVQLKGDLFRGAREGDLVKVQHAVELGVDISSRDCQGRTLLHAAAEAGQAHVVDWLLRLGPGAVDPLARDWKGRSALHNAATKEVAEALLTAGQVDPDMMWFTPLHTAARSGRAEVVQALIPHFDLNAHDNAWDLTPLHLAALAGDRGTVRLLLLAGARYEVSGEACTPLSCAAQSGSAPTASLLLQPPPPLLPRPSDADCWTAAGTGAAGAHRSLEVFSTLMAELQRRGAQLADPAVYNAVKELARGGSTEAAAALLDRWPVAVHLQFLPVGKTILSFAASYGHADLVRTLLQRGADLLQRDRNSMTALHAAAEQGLVEVINALWDHTDFTLTEQSPARREALERLWKGDGEKAPPLWVAADNGQLPAVERLLELGANIDSGKLKDPWASPLYIAAYRGYDEVVQKLMDKKARLYHSRESTATPLMAAAANGRLGALQLLLPTGPLGKQERRERLDLLEGFLGPDGETPLHQAVHSGSLGVVKHLLEWEEQQLIPYYRKMTKKGRSAVWKGLTVYRKDSEARTPLQWCVMGEAPCEVFREVLKYMEDERVMALGGKKVLDLRNMVQEALGFVDRVHRYQTTAYGRAPRSDMMKEVLQESLQRLKARLQESESAAAAVVPQQT</sequence>
<evidence type="ECO:0000313" key="4">
    <source>
        <dbReference type="Proteomes" id="UP000504606"/>
    </source>
</evidence>
<feature type="repeat" description="ANK" evidence="3">
    <location>
        <begin position="979"/>
        <end position="1011"/>
    </location>
</feature>
<dbReference type="GeneID" id="113216304"/>
<keyword evidence="2 3" id="KW-0040">ANK repeat</keyword>
<keyword evidence="4" id="KW-1185">Reference proteome</keyword>
<dbReference type="Gene3D" id="1.25.40.20">
    <property type="entry name" value="Ankyrin repeat-containing domain"/>
    <property type="match status" value="2"/>
</dbReference>
<feature type="repeat" description="ANK" evidence="3">
    <location>
        <begin position="1060"/>
        <end position="1092"/>
    </location>
</feature>
<accession>A0A9C6U447</accession>
<dbReference type="KEGG" id="foc:113216304"/>
<dbReference type="PROSITE" id="PS50297">
    <property type="entry name" value="ANK_REP_REGION"/>
    <property type="match status" value="5"/>
</dbReference>
<dbReference type="RefSeq" id="XP_052122712.1">
    <property type="nucleotide sequence ID" value="XM_052266752.1"/>
</dbReference>
<dbReference type="InterPro" id="IPR051165">
    <property type="entry name" value="Multifunctional_ANK_Repeat"/>
</dbReference>
<feature type="repeat" description="ANK" evidence="3">
    <location>
        <begin position="1173"/>
        <end position="1195"/>
    </location>
</feature>
<evidence type="ECO:0000256" key="1">
    <source>
        <dbReference type="ARBA" id="ARBA00022737"/>
    </source>
</evidence>
<dbReference type="InterPro" id="IPR036770">
    <property type="entry name" value="Ankyrin_rpt-contain_sf"/>
</dbReference>
<name>A0A9C6U447_FRAOC</name>
<dbReference type="InterPro" id="IPR002110">
    <property type="entry name" value="Ankyrin_rpt"/>
</dbReference>
<dbReference type="Proteomes" id="UP000504606">
    <property type="component" value="Unplaced"/>
</dbReference>
<feature type="repeat" description="ANK" evidence="3">
    <location>
        <begin position="743"/>
        <end position="767"/>
    </location>
</feature>